<dbReference type="RefSeq" id="WP_052514692.1">
    <property type="nucleotide sequence ID" value="NZ_AZAC01000001.1"/>
</dbReference>
<dbReference type="Proteomes" id="UP000032233">
    <property type="component" value="Unassembled WGS sequence"/>
</dbReference>
<comment type="caution">
    <text evidence="1">The sequence shown here is derived from an EMBL/GenBank/DDBJ whole genome shotgun (WGS) entry which is preliminary data.</text>
</comment>
<protein>
    <submittedName>
        <fullName evidence="1">Phosphodiesterase</fullName>
    </submittedName>
</protein>
<dbReference type="InParanoid" id="A0A0D2GME4"/>
<evidence type="ECO:0000313" key="2">
    <source>
        <dbReference type="Proteomes" id="UP000032233"/>
    </source>
</evidence>
<gene>
    <name evidence="1" type="ORF">X474_00670</name>
</gene>
<dbReference type="PATRIC" id="fig|1429043.3.peg.136"/>
<dbReference type="Gene3D" id="3.40.720.10">
    <property type="entry name" value="Alkaline Phosphatase, subunit A"/>
    <property type="match status" value="1"/>
</dbReference>
<organism evidence="1 2">
    <name type="scientific">Dethiosulfatarculus sandiegensis</name>
    <dbReference type="NCBI Taxonomy" id="1429043"/>
    <lineage>
        <taxon>Bacteria</taxon>
        <taxon>Pseudomonadati</taxon>
        <taxon>Thermodesulfobacteriota</taxon>
        <taxon>Desulfarculia</taxon>
        <taxon>Desulfarculales</taxon>
        <taxon>Desulfarculaceae</taxon>
        <taxon>Dethiosulfatarculus</taxon>
    </lineage>
</organism>
<dbReference type="InterPro" id="IPR002591">
    <property type="entry name" value="Phosphodiest/P_Trfase"/>
</dbReference>
<sequence>MSPGKLMVIGLDGVGLDLARHLADKGVMPNLRGLMAQGKTFGCASPLPEVSPVCWTSMFSGTGPGVHGIFGFAEHKPGTYDLKPVDSSMVRAPRIWQDMHIRNQSSVVLNVPLTYPAEEVKGVMVSGFVTPDLRRGVRPLLLLPSLVQKDYRPEADLDMASENPVELARDLEKALSVRLAVFEEMMAREWDLFVGVVTDTDRVNHFMWPALFDQAHPLSENALGLYALVDAFLGRVWQRVRGRVESGELSLMILADHGFGPVKSEVYLNAWLREKGYLKIAGEPGNEVILPETLALALDPGRIYLHTASRFPNGKLVPGAYADSLLAEIAKGLKELCHGSFGRQEPVVEAVHWGRELFSGPYAHMGPDLAAVGARGYSLRAGLDKPEVFGLSHITGTHRPHDALALVLGRDISGRPPTEVAGLHGLMKQALGMADSGTFET</sequence>
<keyword evidence="2" id="KW-1185">Reference proteome</keyword>
<dbReference type="STRING" id="1429043.X474_00670"/>
<dbReference type="Pfam" id="PF01663">
    <property type="entry name" value="Phosphodiest"/>
    <property type="match status" value="1"/>
</dbReference>
<accession>A0A0D2GME4</accession>
<dbReference type="EMBL" id="AZAC01000001">
    <property type="protein sequence ID" value="KIX15857.1"/>
    <property type="molecule type" value="Genomic_DNA"/>
</dbReference>
<name>A0A0D2GME4_9BACT</name>
<reference evidence="1 2" key="1">
    <citation type="submission" date="2013-11" db="EMBL/GenBank/DDBJ databases">
        <title>Metagenomic analysis of a methanogenic consortium involved in long chain n-alkane degradation.</title>
        <authorList>
            <person name="Davidova I.A."/>
            <person name="Callaghan A.V."/>
            <person name="Wawrik B."/>
            <person name="Pruitt S."/>
            <person name="Marks C."/>
            <person name="Duncan K.E."/>
            <person name="Suflita J.M."/>
        </authorList>
    </citation>
    <scope>NUCLEOTIDE SEQUENCE [LARGE SCALE GENOMIC DNA]</scope>
    <source>
        <strain evidence="1 2">SPR</strain>
    </source>
</reference>
<proteinExistence type="predicted"/>
<dbReference type="AlphaFoldDB" id="A0A0D2GME4"/>
<dbReference type="SUPFAM" id="SSF53649">
    <property type="entry name" value="Alkaline phosphatase-like"/>
    <property type="match status" value="1"/>
</dbReference>
<evidence type="ECO:0000313" key="1">
    <source>
        <dbReference type="EMBL" id="KIX15857.1"/>
    </source>
</evidence>
<dbReference type="InterPro" id="IPR017850">
    <property type="entry name" value="Alkaline_phosphatase_core_sf"/>
</dbReference>
<dbReference type="OrthoDB" id="9771966at2"/>